<evidence type="ECO:0000256" key="7">
    <source>
        <dbReference type="ARBA" id="ARBA00022932"/>
    </source>
</evidence>
<evidence type="ECO:0000256" key="4">
    <source>
        <dbReference type="ARBA" id="ARBA00022679"/>
    </source>
</evidence>
<evidence type="ECO:0000313" key="12">
    <source>
        <dbReference type="EMBL" id="MFC7442897.1"/>
    </source>
</evidence>
<dbReference type="SUPFAM" id="SSF47802">
    <property type="entry name" value="DNA polymerase beta, N-terminal domain-like"/>
    <property type="match status" value="1"/>
</dbReference>
<organism evidence="12 13">
    <name type="scientific">Laceyella putida</name>
    <dbReference type="NCBI Taxonomy" id="110101"/>
    <lineage>
        <taxon>Bacteria</taxon>
        <taxon>Bacillati</taxon>
        <taxon>Bacillota</taxon>
        <taxon>Bacilli</taxon>
        <taxon>Bacillales</taxon>
        <taxon>Thermoactinomycetaceae</taxon>
        <taxon>Laceyella</taxon>
    </lineage>
</organism>
<dbReference type="Proteomes" id="UP001596500">
    <property type="component" value="Unassembled WGS sequence"/>
</dbReference>
<keyword evidence="5" id="KW-0548">Nucleotidyltransferase</keyword>
<evidence type="ECO:0000256" key="8">
    <source>
        <dbReference type="ARBA" id="ARBA00049244"/>
    </source>
</evidence>
<dbReference type="Pfam" id="PF14716">
    <property type="entry name" value="HHH_8"/>
    <property type="match status" value="1"/>
</dbReference>
<dbReference type="PIRSF" id="PIRSF005047">
    <property type="entry name" value="UCP005047_YshC"/>
    <property type="match status" value="1"/>
</dbReference>
<evidence type="ECO:0000259" key="10">
    <source>
        <dbReference type="SMART" id="SM00481"/>
    </source>
</evidence>
<dbReference type="SUPFAM" id="SSF89550">
    <property type="entry name" value="PHP domain-like"/>
    <property type="match status" value="1"/>
</dbReference>
<dbReference type="GO" id="GO:0004527">
    <property type="term" value="F:exonuclease activity"/>
    <property type="evidence" value="ECO:0007669"/>
    <property type="project" value="UniProtKB-KW"/>
</dbReference>
<name>A0ABW2RP94_9BACL</name>
<dbReference type="SMART" id="SM00483">
    <property type="entry name" value="POLXc"/>
    <property type="match status" value="1"/>
</dbReference>
<dbReference type="InterPro" id="IPR010996">
    <property type="entry name" value="HHH_MUS81"/>
</dbReference>
<evidence type="ECO:0000256" key="5">
    <source>
        <dbReference type="ARBA" id="ARBA00022695"/>
    </source>
</evidence>
<feature type="domain" description="Polymerase/histidinol phosphatase N-terminal" evidence="10">
    <location>
        <begin position="340"/>
        <end position="419"/>
    </location>
</feature>
<keyword evidence="12" id="KW-0269">Exonuclease</keyword>
<comment type="catalytic activity">
    <reaction evidence="8">
        <text>DNA(n) + a 2'-deoxyribonucleoside 5'-triphosphate = DNA(n+1) + diphosphate</text>
        <dbReference type="Rhea" id="RHEA:22508"/>
        <dbReference type="Rhea" id="RHEA-COMP:17339"/>
        <dbReference type="Rhea" id="RHEA-COMP:17340"/>
        <dbReference type="ChEBI" id="CHEBI:33019"/>
        <dbReference type="ChEBI" id="CHEBI:61560"/>
        <dbReference type="ChEBI" id="CHEBI:173112"/>
        <dbReference type="EC" id="2.7.7.7"/>
    </reaction>
</comment>
<accession>A0ABW2RP94</accession>
<dbReference type="InterPro" id="IPR027421">
    <property type="entry name" value="DNA_pol_lamdba_lyase_dom_sf"/>
</dbReference>
<gene>
    <name evidence="12" type="primary">polX</name>
    <name evidence="12" type="ORF">ACFQNG_17640</name>
</gene>
<dbReference type="InterPro" id="IPR050243">
    <property type="entry name" value="PHP_phosphatase"/>
</dbReference>
<keyword evidence="13" id="KW-1185">Reference proteome</keyword>
<dbReference type="Pfam" id="PF14520">
    <property type="entry name" value="HHH_5"/>
    <property type="match status" value="1"/>
</dbReference>
<evidence type="ECO:0000259" key="9">
    <source>
        <dbReference type="SMART" id="SM00278"/>
    </source>
</evidence>
<proteinExistence type="predicted"/>
<keyword evidence="3" id="KW-0237">DNA synthesis</keyword>
<dbReference type="InterPro" id="IPR037160">
    <property type="entry name" value="DNA_Pol_thumb_sf"/>
</dbReference>
<comment type="caution">
    <text evidence="12">The sequence shown here is derived from an EMBL/GenBank/DDBJ whole genome shotgun (WGS) entry which is preliminary data.</text>
</comment>
<feature type="domain" description="Helix-hairpin-helix DNA-binding motif class 1" evidence="9">
    <location>
        <begin position="49"/>
        <end position="68"/>
    </location>
</feature>
<dbReference type="InterPro" id="IPR022311">
    <property type="entry name" value="PolX-like"/>
</dbReference>
<feature type="domain" description="Helix-hairpin-helix DNA-binding motif class 1" evidence="9">
    <location>
        <begin position="89"/>
        <end position="108"/>
    </location>
</feature>
<dbReference type="InterPro" id="IPR004013">
    <property type="entry name" value="PHP_dom"/>
</dbReference>
<dbReference type="Gene3D" id="3.30.210.10">
    <property type="entry name" value="DNA polymerase, thumb domain"/>
    <property type="match status" value="1"/>
</dbReference>
<dbReference type="PANTHER" id="PTHR36928:SF1">
    <property type="entry name" value="PHOSPHATASE YCDX-RELATED"/>
    <property type="match status" value="1"/>
</dbReference>
<evidence type="ECO:0000313" key="13">
    <source>
        <dbReference type="Proteomes" id="UP001596500"/>
    </source>
</evidence>
<dbReference type="InterPro" id="IPR003583">
    <property type="entry name" value="Hlx-hairpin-Hlx_DNA-bd_motif"/>
</dbReference>
<dbReference type="Pfam" id="PF14791">
    <property type="entry name" value="DNA_pol_B_thumb"/>
    <property type="match status" value="1"/>
</dbReference>
<dbReference type="CDD" id="cd07436">
    <property type="entry name" value="PHP_PolX"/>
    <property type="match status" value="1"/>
</dbReference>
<keyword evidence="12" id="KW-0378">Hydrolase</keyword>
<dbReference type="Gene3D" id="1.10.150.20">
    <property type="entry name" value="5' to 3' exonuclease, C-terminal subdomain"/>
    <property type="match status" value="1"/>
</dbReference>
<dbReference type="Pfam" id="PF02811">
    <property type="entry name" value="PHP"/>
    <property type="match status" value="1"/>
</dbReference>
<dbReference type="SMART" id="SM00481">
    <property type="entry name" value="POLIIIAc"/>
    <property type="match status" value="1"/>
</dbReference>
<keyword evidence="7" id="KW-0239">DNA-directed DNA polymerase</keyword>
<dbReference type="InterPro" id="IPR047967">
    <property type="entry name" value="PolX_PHP"/>
</dbReference>
<dbReference type="PANTHER" id="PTHR36928">
    <property type="entry name" value="PHOSPHATASE YCDX-RELATED"/>
    <property type="match status" value="1"/>
</dbReference>
<dbReference type="NCBIfam" id="NF006375">
    <property type="entry name" value="PRK08609.1"/>
    <property type="match status" value="1"/>
</dbReference>
<dbReference type="CDD" id="cd00141">
    <property type="entry name" value="NT_POLXc"/>
    <property type="match status" value="1"/>
</dbReference>
<dbReference type="SUPFAM" id="SSF81301">
    <property type="entry name" value="Nucleotidyltransferase"/>
    <property type="match status" value="1"/>
</dbReference>
<evidence type="ECO:0000256" key="2">
    <source>
        <dbReference type="ARBA" id="ARBA00012417"/>
    </source>
</evidence>
<dbReference type="RefSeq" id="WP_379867069.1">
    <property type="nucleotide sequence ID" value="NZ_JBHTBW010000062.1"/>
</dbReference>
<keyword evidence="6" id="KW-0235">DNA replication</keyword>
<dbReference type="Gene3D" id="1.10.150.110">
    <property type="entry name" value="DNA polymerase beta, N-terminal domain-like"/>
    <property type="match status" value="1"/>
</dbReference>
<keyword evidence="4" id="KW-0808">Transferase</keyword>
<protein>
    <recommendedName>
        <fullName evidence="2">DNA-directed DNA polymerase</fullName>
        <ecNumber evidence="2">2.7.7.7</ecNumber>
    </recommendedName>
</protein>
<reference evidence="13" key="1">
    <citation type="journal article" date="2019" name="Int. J. Syst. Evol. Microbiol.">
        <title>The Global Catalogue of Microorganisms (GCM) 10K type strain sequencing project: providing services to taxonomists for standard genome sequencing and annotation.</title>
        <authorList>
            <consortium name="The Broad Institute Genomics Platform"/>
            <consortium name="The Broad Institute Genome Sequencing Center for Infectious Disease"/>
            <person name="Wu L."/>
            <person name="Ma J."/>
        </authorList>
    </citation>
    <scope>NUCLEOTIDE SEQUENCE [LARGE SCALE GENOMIC DNA]</scope>
    <source>
        <strain evidence="13">CGMCC 1.12942</strain>
    </source>
</reference>
<evidence type="ECO:0000256" key="3">
    <source>
        <dbReference type="ARBA" id="ARBA00022634"/>
    </source>
</evidence>
<dbReference type="InterPro" id="IPR002054">
    <property type="entry name" value="DNA-dir_DNA_pol_X"/>
</dbReference>
<feature type="domain" description="DNA-directed DNA polymerase X" evidence="11">
    <location>
        <begin position="1"/>
        <end position="316"/>
    </location>
</feature>
<feature type="domain" description="Helix-hairpin-helix DNA-binding motif class 1" evidence="9">
    <location>
        <begin position="124"/>
        <end position="143"/>
    </location>
</feature>
<dbReference type="InterPro" id="IPR043519">
    <property type="entry name" value="NT_sf"/>
</dbReference>
<evidence type="ECO:0000256" key="6">
    <source>
        <dbReference type="ARBA" id="ARBA00022705"/>
    </source>
</evidence>
<evidence type="ECO:0000256" key="1">
    <source>
        <dbReference type="ARBA" id="ARBA00001946"/>
    </source>
</evidence>
<keyword evidence="12" id="KW-0540">Nuclease</keyword>
<dbReference type="Gene3D" id="3.20.20.140">
    <property type="entry name" value="Metal-dependent hydrolases"/>
    <property type="match status" value="1"/>
</dbReference>
<dbReference type="Gene3D" id="3.30.460.10">
    <property type="entry name" value="Beta Polymerase, domain 2"/>
    <property type="match status" value="1"/>
</dbReference>
<dbReference type="EMBL" id="JBHTBW010000062">
    <property type="protein sequence ID" value="MFC7442897.1"/>
    <property type="molecule type" value="Genomic_DNA"/>
</dbReference>
<dbReference type="EC" id="2.7.7.7" evidence="2"/>
<dbReference type="SMART" id="SM00278">
    <property type="entry name" value="HhH1"/>
    <property type="match status" value="3"/>
</dbReference>
<dbReference type="InterPro" id="IPR029398">
    <property type="entry name" value="PolB_thumb"/>
</dbReference>
<dbReference type="InterPro" id="IPR016195">
    <property type="entry name" value="Pol/histidinol_Pase-like"/>
</dbReference>
<comment type="cofactor">
    <cofactor evidence="1">
        <name>Mg(2+)</name>
        <dbReference type="ChEBI" id="CHEBI:18420"/>
    </cofactor>
</comment>
<evidence type="ECO:0000259" key="11">
    <source>
        <dbReference type="SMART" id="SM00483"/>
    </source>
</evidence>
<dbReference type="InterPro" id="IPR003141">
    <property type="entry name" value="Pol/His_phosphatase_N"/>
</dbReference>
<sequence>MNNKQIAGVLNQLADLMEISGENGFKVNAYRRAARTAENHRTPLREMLNRLVELPGIGKGTAGVIEEIVTTGTTSLLEELRQTLPPALPDLLHLPGMGPRSIYLLYKELNVVDLPTLQAAAEQGKIRSLSGFGPKKEQKILEAIQHVKNRPDRHLLHEALIVAERLSAHLQGMEEVQRMELAGSLRRQKETIKDIDFVIATVAPRQLGERIVSLPEVREIVGQGETKVSVRVAVGEVEMGVDFRLVTPEQFASALHHFTGSTEHNIRIRQRAKELGWKVSEYGILDGETGEVTTFADEAQFFRQLGLSYVPPELREDRGEMERARVGELPRLISDADIRADLHMHTEFSDGADSIYDMAIAAKAKGYEYIAITDHSQSLKVANGLTVDELIAQWQEIEQVNREITDITILKGAEVDILPDGKLDYPDEILAQLDLVIAAVHTSMKQDEQTMTRRIIAAMENPHVHMLAHPTGRLLLRREAYALDIDAIFKTAQATGTIIELNANPHRLDLSDVLLQKAKEEYGLTFAINTDAHSVHGQDVMRYGVATARRGWLEAKDVVNTYPLAELKKRLIK</sequence>